<organism evidence="2 3">
    <name type="scientific">Parascardovia denticolens DSM 10105 = JCM 12538</name>
    <dbReference type="NCBI Taxonomy" id="864564"/>
    <lineage>
        <taxon>Bacteria</taxon>
        <taxon>Bacillati</taxon>
        <taxon>Actinomycetota</taxon>
        <taxon>Actinomycetes</taxon>
        <taxon>Bifidobacteriales</taxon>
        <taxon>Bifidobacteriaceae</taxon>
        <taxon>Parascardovia</taxon>
    </lineage>
</organism>
<proteinExistence type="predicted"/>
<dbReference type="HOGENOM" id="CLU_2845822_0_0_11"/>
<feature type="region of interest" description="Disordered" evidence="1">
    <location>
        <begin position="20"/>
        <end position="41"/>
    </location>
</feature>
<dbReference type="AlphaFoldDB" id="E6K191"/>
<accession>E6K191</accession>
<reference evidence="2 3" key="1">
    <citation type="submission" date="2010-12" db="EMBL/GenBank/DDBJ databases">
        <authorList>
            <person name="Muzny D."/>
            <person name="Qin X."/>
            <person name="Buhay C."/>
            <person name="Dugan-Rocha S."/>
            <person name="Ding Y."/>
            <person name="Chen G."/>
            <person name="Hawes A."/>
            <person name="Holder M."/>
            <person name="Jhangiani S."/>
            <person name="Johnson A."/>
            <person name="Khan Z."/>
            <person name="Li Z."/>
            <person name="Liu W."/>
            <person name="Liu X."/>
            <person name="Perez L."/>
            <person name="Shen H."/>
            <person name="Wang Q."/>
            <person name="Watt J."/>
            <person name="Xi L."/>
            <person name="Xin Y."/>
            <person name="Zhou J."/>
            <person name="Deng J."/>
            <person name="Jiang H."/>
            <person name="Liu Y."/>
            <person name="Qu J."/>
            <person name="Song X.-Z."/>
            <person name="Zhang L."/>
            <person name="Villasana D."/>
            <person name="Johnson A."/>
            <person name="Liu J."/>
            <person name="Liyanage D."/>
            <person name="Lorensuhewa L."/>
            <person name="Robinson T."/>
            <person name="Song A."/>
            <person name="Song B.-B."/>
            <person name="Dinh H."/>
            <person name="Thornton R."/>
            <person name="Coyle M."/>
            <person name="Francisco L."/>
            <person name="Jackson L."/>
            <person name="Javaid M."/>
            <person name="Korchina V."/>
            <person name="Kovar C."/>
            <person name="Mata R."/>
            <person name="Mathew T."/>
            <person name="Ngo R."/>
            <person name="Nguyen L."/>
            <person name="Nguyen N."/>
            <person name="Okwuonu G."/>
            <person name="Ongeri F."/>
            <person name="Pham C."/>
            <person name="Simmons D."/>
            <person name="Wilczek-Boney K."/>
            <person name="Hale W."/>
            <person name="Jakkamsetti A."/>
            <person name="Pham P."/>
            <person name="Ruth R."/>
            <person name="San Lucas F."/>
            <person name="Warren J."/>
            <person name="Zhang J."/>
            <person name="Zhao Z."/>
            <person name="Zhou C."/>
            <person name="Zhu D."/>
            <person name="Lee S."/>
            <person name="Bess C."/>
            <person name="Blankenburg K."/>
            <person name="Forbes L."/>
            <person name="Fu Q."/>
            <person name="Gubbala S."/>
            <person name="Hirani K."/>
            <person name="Jayaseelan J.C."/>
            <person name="Lara F."/>
            <person name="Munidasa M."/>
            <person name="Palculict T."/>
            <person name="Patil S."/>
            <person name="Pu L.-L."/>
            <person name="Saada N."/>
            <person name="Tang L."/>
            <person name="Weissenberger G."/>
            <person name="Zhu Y."/>
            <person name="Hemphill L."/>
            <person name="Shang Y."/>
            <person name="Youmans B."/>
            <person name="Ayvaz T."/>
            <person name="Ross M."/>
            <person name="Santibanez J."/>
            <person name="Aqrawi P."/>
            <person name="Gross S."/>
            <person name="Joshi V."/>
            <person name="Fowler G."/>
            <person name="Nazareth L."/>
            <person name="Reid J."/>
            <person name="Worley K."/>
            <person name="Petrosino J."/>
            <person name="Highlander S."/>
            <person name="Gibbs R."/>
        </authorList>
    </citation>
    <scope>NUCLEOTIDE SEQUENCE [LARGE SCALE GENOMIC DNA]</scope>
    <source>
        <strain evidence="2 3">DSM 10105</strain>
    </source>
</reference>
<evidence type="ECO:0000256" key="1">
    <source>
        <dbReference type="SAM" id="MobiDB-lite"/>
    </source>
</evidence>
<evidence type="ECO:0000313" key="2">
    <source>
        <dbReference type="EMBL" id="EFT83572.1"/>
    </source>
</evidence>
<gene>
    <name evidence="2" type="ORF">HMPREF0620_0577</name>
</gene>
<evidence type="ECO:0000313" key="3">
    <source>
        <dbReference type="Proteomes" id="UP000004946"/>
    </source>
</evidence>
<dbReference type="Proteomes" id="UP000004946">
    <property type="component" value="Chromosome"/>
</dbReference>
<sequence>MSIAVLDPLWVSSLFGGDAERSGARIGTRSEGGILKDGKSGRGEKDQLMLLFLGRSPGKADRPWE</sequence>
<dbReference type="EMBL" id="AEON01000001">
    <property type="protein sequence ID" value="EFT83572.1"/>
    <property type="molecule type" value="Genomic_DNA"/>
</dbReference>
<keyword evidence="3" id="KW-1185">Reference proteome</keyword>
<comment type="caution">
    <text evidence="2">The sequence shown here is derived from an EMBL/GenBank/DDBJ whole genome shotgun (WGS) entry which is preliminary data.</text>
</comment>
<protein>
    <submittedName>
        <fullName evidence="2">Uncharacterized protein</fullName>
    </submittedName>
</protein>
<name>E6K191_PARDN</name>